<evidence type="ECO:0000313" key="1">
    <source>
        <dbReference type="EMBL" id="OWM72505.1"/>
    </source>
</evidence>
<evidence type="ECO:0000313" key="2">
    <source>
        <dbReference type="Proteomes" id="UP000197138"/>
    </source>
</evidence>
<comment type="caution">
    <text evidence="1">The sequence shown here is derived from an EMBL/GenBank/DDBJ whole genome shotgun (WGS) entry which is preliminary data.</text>
</comment>
<sequence>MIGRVLECKGIHIRGARRSGRAAGVHGKRAGGVRSPGRAAGERLCAQLDARLDAQSLGSVRLRVHCSPKSTRDKTLMSIDDKLSVVFNLSKIFWLREGKLASCIEEEEEASRAKGDSAWVARGSHDRRGEIGKKLGSRLVAYSKFVV</sequence>
<protein>
    <submittedName>
        <fullName evidence="1">Uncharacterized protein</fullName>
    </submittedName>
</protein>
<dbReference type="EMBL" id="MTKT01004281">
    <property type="protein sequence ID" value="OWM72505.1"/>
    <property type="molecule type" value="Genomic_DNA"/>
</dbReference>
<organism evidence="1 2">
    <name type="scientific">Punica granatum</name>
    <name type="common">Pomegranate</name>
    <dbReference type="NCBI Taxonomy" id="22663"/>
    <lineage>
        <taxon>Eukaryota</taxon>
        <taxon>Viridiplantae</taxon>
        <taxon>Streptophyta</taxon>
        <taxon>Embryophyta</taxon>
        <taxon>Tracheophyta</taxon>
        <taxon>Spermatophyta</taxon>
        <taxon>Magnoliopsida</taxon>
        <taxon>eudicotyledons</taxon>
        <taxon>Gunneridae</taxon>
        <taxon>Pentapetalae</taxon>
        <taxon>rosids</taxon>
        <taxon>malvids</taxon>
        <taxon>Myrtales</taxon>
        <taxon>Lythraceae</taxon>
        <taxon>Punica</taxon>
    </lineage>
</organism>
<dbReference type="Proteomes" id="UP000197138">
    <property type="component" value="Unassembled WGS sequence"/>
</dbReference>
<name>A0A218WI63_PUNGR</name>
<proteinExistence type="predicted"/>
<accession>A0A218WI63</accession>
<dbReference type="AlphaFoldDB" id="A0A218WI63"/>
<gene>
    <name evidence="1" type="ORF">CDL15_Pgr013860</name>
</gene>
<reference evidence="2" key="1">
    <citation type="journal article" date="2017" name="Plant J.">
        <title>The pomegranate (Punica granatum L.) genome and the genomics of punicalagin biosynthesis.</title>
        <authorList>
            <person name="Qin G."/>
            <person name="Xu C."/>
            <person name="Ming R."/>
            <person name="Tang H."/>
            <person name="Guyot R."/>
            <person name="Kramer E.M."/>
            <person name="Hu Y."/>
            <person name="Yi X."/>
            <person name="Qi Y."/>
            <person name="Xu X."/>
            <person name="Gao Z."/>
            <person name="Pan H."/>
            <person name="Jian J."/>
            <person name="Tian Y."/>
            <person name="Yue Z."/>
            <person name="Xu Y."/>
        </authorList>
    </citation>
    <scope>NUCLEOTIDE SEQUENCE [LARGE SCALE GENOMIC DNA]</scope>
    <source>
        <strain evidence="2">cv. Dabenzi</strain>
    </source>
</reference>